<reference evidence="1 2" key="1">
    <citation type="submission" date="2014-04" db="EMBL/GenBank/DDBJ databases">
        <authorList>
            <consortium name="DOE Joint Genome Institute"/>
            <person name="Kuo A."/>
            <person name="Tarkka M."/>
            <person name="Buscot F."/>
            <person name="Kohler A."/>
            <person name="Nagy L.G."/>
            <person name="Floudas D."/>
            <person name="Copeland A."/>
            <person name="Barry K.W."/>
            <person name="Cichocki N."/>
            <person name="Veneault-Fourrey C."/>
            <person name="LaButti K."/>
            <person name="Lindquist E.A."/>
            <person name="Lipzen A."/>
            <person name="Lundell T."/>
            <person name="Morin E."/>
            <person name="Murat C."/>
            <person name="Sun H."/>
            <person name="Tunlid A."/>
            <person name="Henrissat B."/>
            <person name="Grigoriev I.V."/>
            <person name="Hibbett D.S."/>
            <person name="Martin F."/>
            <person name="Nordberg H.P."/>
            <person name="Cantor M.N."/>
            <person name="Hua S.X."/>
        </authorList>
    </citation>
    <scope>NUCLEOTIDE SEQUENCE [LARGE SCALE GENOMIC DNA]</scope>
    <source>
        <strain evidence="1 2">F 1598</strain>
    </source>
</reference>
<dbReference type="InParanoid" id="A0A0C3FUH8"/>
<evidence type="ECO:0000313" key="2">
    <source>
        <dbReference type="Proteomes" id="UP000054166"/>
    </source>
</evidence>
<protein>
    <submittedName>
        <fullName evidence="1">Uncharacterized protein</fullName>
    </submittedName>
</protein>
<evidence type="ECO:0000313" key="1">
    <source>
        <dbReference type="EMBL" id="KIM82551.1"/>
    </source>
</evidence>
<accession>A0A0C3FUH8</accession>
<sequence length="85" mass="9432">MGTIRFPVEGGQYLRSRPATVESKLKAGSFVHKNTRGAAIFGFSVLFNRRQRSYAFDTNGPFTSYRSGSTVAMSNTGLVSFQRCR</sequence>
<dbReference type="HOGENOM" id="CLU_2513440_0_0_1"/>
<organism evidence="1 2">
    <name type="scientific">Piloderma croceum (strain F 1598)</name>
    <dbReference type="NCBI Taxonomy" id="765440"/>
    <lineage>
        <taxon>Eukaryota</taxon>
        <taxon>Fungi</taxon>
        <taxon>Dikarya</taxon>
        <taxon>Basidiomycota</taxon>
        <taxon>Agaricomycotina</taxon>
        <taxon>Agaricomycetes</taxon>
        <taxon>Agaricomycetidae</taxon>
        <taxon>Atheliales</taxon>
        <taxon>Atheliaceae</taxon>
        <taxon>Piloderma</taxon>
    </lineage>
</organism>
<gene>
    <name evidence="1" type="ORF">PILCRDRAFT_820409</name>
</gene>
<reference evidence="2" key="2">
    <citation type="submission" date="2015-01" db="EMBL/GenBank/DDBJ databases">
        <title>Evolutionary Origins and Diversification of the Mycorrhizal Mutualists.</title>
        <authorList>
            <consortium name="DOE Joint Genome Institute"/>
            <consortium name="Mycorrhizal Genomics Consortium"/>
            <person name="Kohler A."/>
            <person name="Kuo A."/>
            <person name="Nagy L.G."/>
            <person name="Floudas D."/>
            <person name="Copeland A."/>
            <person name="Barry K.W."/>
            <person name="Cichocki N."/>
            <person name="Veneault-Fourrey C."/>
            <person name="LaButti K."/>
            <person name="Lindquist E.A."/>
            <person name="Lipzen A."/>
            <person name="Lundell T."/>
            <person name="Morin E."/>
            <person name="Murat C."/>
            <person name="Riley R."/>
            <person name="Ohm R."/>
            <person name="Sun H."/>
            <person name="Tunlid A."/>
            <person name="Henrissat B."/>
            <person name="Grigoriev I.V."/>
            <person name="Hibbett D.S."/>
            <person name="Martin F."/>
        </authorList>
    </citation>
    <scope>NUCLEOTIDE SEQUENCE [LARGE SCALE GENOMIC DNA]</scope>
    <source>
        <strain evidence="2">F 1598</strain>
    </source>
</reference>
<proteinExistence type="predicted"/>
<dbReference type="EMBL" id="KN832994">
    <property type="protein sequence ID" value="KIM82551.1"/>
    <property type="molecule type" value="Genomic_DNA"/>
</dbReference>
<keyword evidence="2" id="KW-1185">Reference proteome</keyword>
<name>A0A0C3FUH8_PILCF</name>
<dbReference type="Proteomes" id="UP000054166">
    <property type="component" value="Unassembled WGS sequence"/>
</dbReference>
<dbReference type="AlphaFoldDB" id="A0A0C3FUH8"/>